<dbReference type="Proteomes" id="UP000245449">
    <property type="component" value="Unassembled WGS sequence"/>
</dbReference>
<name>A0A2U1JFM4_9FLAO</name>
<evidence type="ECO:0000313" key="2">
    <source>
        <dbReference type="Proteomes" id="UP000245449"/>
    </source>
</evidence>
<proteinExistence type="predicted"/>
<evidence type="ECO:0000313" key="1">
    <source>
        <dbReference type="EMBL" id="PWA03897.1"/>
    </source>
</evidence>
<dbReference type="RefSeq" id="WP_116725959.1">
    <property type="nucleotide sequence ID" value="NZ_QCZI01000028.1"/>
</dbReference>
<protein>
    <recommendedName>
        <fullName evidence="3">SGNH/GDSL hydrolase family protein</fullName>
    </recommendedName>
</protein>
<reference evidence="1 2" key="1">
    <citation type="submission" date="2018-04" db="EMBL/GenBank/DDBJ databases">
        <title>Flavobacterium sp. nov., isolated from glacier ice.</title>
        <authorList>
            <person name="Liu Q."/>
            <person name="Xin Y.-H."/>
        </authorList>
    </citation>
    <scope>NUCLEOTIDE SEQUENCE [LARGE SCALE GENOMIC DNA]</scope>
    <source>
        <strain evidence="1 2">RB1R5</strain>
    </source>
</reference>
<dbReference type="OrthoDB" id="869432at2"/>
<dbReference type="SUPFAM" id="SSF52266">
    <property type="entry name" value="SGNH hydrolase"/>
    <property type="match status" value="1"/>
</dbReference>
<evidence type="ECO:0008006" key="3">
    <source>
        <dbReference type="Google" id="ProtNLM"/>
    </source>
</evidence>
<comment type="caution">
    <text evidence="1">The sequence shown here is derived from an EMBL/GenBank/DDBJ whole genome shotgun (WGS) entry which is preliminary data.</text>
</comment>
<sequence length="316" mass="37052">MKLLFKNIILFFVFTLLVVLSIQLAISLKISGKSISGTDNLDQTSNVNADLVFLGSSRCWSHFDPRFFNQTFNIKSVNIGVNGHNELTINIIRLKYYLSRNRPPKYVILSFDPGIDGGAERDKNYISKDVYSRYAFFPNQKMMPFLDYFKYNTCEKYIPLYALFKYQILRDCLFKKPLTNYEKYGFGMQEKKWDTILWPVSDKNKKNYFKKSEIPSITNLLNELNQLCLKSNIKLLCIQTPVYKVLQDDWAFSQTKKICDSLNIPFVDANKEEIRNDMKCFYNGLHLSKTGVEQMNQFLEKDSTLISFFRDHKKTN</sequence>
<dbReference type="EMBL" id="QCZI01000028">
    <property type="protein sequence ID" value="PWA03897.1"/>
    <property type="molecule type" value="Genomic_DNA"/>
</dbReference>
<accession>A0A2U1JFM4</accession>
<organism evidence="1 2">
    <name type="scientific">Flavobacterium psychrotolerans</name>
    <dbReference type="NCBI Taxonomy" id="2169410"/>
    <lineage>
        <taxon>Bacteria</taxon>
        <taxon>Pseudomonadati</taxon>
        <taxon>Bacteroidota</taxon>
        <taxon>Flavobacteriia</taxon>
        <taxon>Flavobacteriales</taxon>
        <taxon>Flavobacteriaceae</taxon>
        <taxon>Flavobacterium</taxon>
    </lineage>
</organism>
<dbReference type="AlphaFoldDB" id="A0A2U1JFM4"/>
<gene>
    <name evidence="1" type="ORF">DB895_13845</name>
</gene>
<keyword evidence="2" id="KW-1185">Reference proteome</keyword>